<evidence type="ECO:0000313" key="2">
    <source>
        <dbReference type="Proteomes" id="UP000765509"/>
    </source>
</evidence>
<dbReference type="AlphaFoldDB" id="A0A9Q3D3Y8"/>
<name>A0A9Q3D3Y8_9BASI</name>
<dbReference type="Proteomes" id="UP000765509">
    <property type="component" value="Unassembled WGS sequence"/>
</dbReference>
<sequence>MYHIRLGLCHIFSFSIPRRSKCHTLECSKTFPSLPEQNRTKHYDLRLRQNQLHQKDVYILGFSKSNWVGSEEFKAFLASIIYHHGYLFWRSHKQKLVSLSSATEEYNATSEGTQDLQ</sequence>
<dbReference type="EMBL" id="AVOT02012900">
    <property type="protein sequence ID" value="MBW0495067.1"/>
    <property type="molecule type" value="Genomic_DNA"/>
</dbReference>
<gene>
    <name evidence="1" type="ORF">O181_034782</name>
</gene>
<accession>A0A9Q3D3Y8</accession>
<comment type="caution">
    <text evidence="1">The sequence shown here is derived from an EMBL/GenBank/DDBJ whole genome shotgun (WGS) entry which is preliminary data.</text>
</comment>
<protein>
    <submittedName>
        <fullName evidence="1">Uncharacterized protein</fullName>
    </submittedName>
</protein>
<keyword evidence="2" id="KW-1185">Reference proteome</keyword>
<organism evidence="1 2">
    <name type="scientific">Austropuccinia psidii MF-1</name>
    <dbReference type="NCBI Taxonomy" id="1389203"/>
    <lineage>
        <taxon>Eukaryota</taxon>
        <taxon>Fungi</taxon>
        <taxon>Dikarya</taxon>
        <taxon>Basidiomycota</taxon>
        <taxon>Pucciniomycotina</taxon>
        <taxon>Pucciniomycetes</taxon>
        <taxon>Pucciniales</taxon>
        <taxon>Sphaerophragmiaceae</taxon>
        <taxon>Austropuccinia</taxon>
    </lineage>
</organism>
<evidence type="ECO:0000313" key="1">
    <source>
        <dbReference type="EMBL" id="MBW0495067.1"/>
    </source>
</evidence>
<proteinExistence type="predicted"/>
<reference evidence="1" key="1">
    <citation type="submission" date="2021-03" db="EMBL/GenBank/DDBJ databases">
        <title>Draft genome sequence of rust myrtle Austropuccinia psidii MF-1, a brazilian biotype.</title>
        <authorList>
            <person name="Quecine M.C."/>
            <person name="Pachon D.M.R."/>
            <person name="Bonatelli M.L."/>
            <person name="Correr F.H."/>
            <person name="Franceschini L.M."/>
            <person name="Leite T.F."/>
            <person name="Margarido G.R.A."/>
            <person name="Almeida C.A."/>
            <person name="Ferrarezi J.A."/>
            <person name="Labate C.A."/>
        </authorList>
    </citation>
    <scope>NUCLEOTIDE SEQUENCE</scope>
    <source>
        <strain evidence="1">MF-1</strain>
    </source>
</reference>